<feature type="compositionally biased region" description="Basic and acidic residues" evidence="1">
    <location>
        <begin position="177"/>
        <end position="186"/>
    </location>
</feature>
<dbReference type="RefSeq" id="WP_189023810.1">
    <property type="nucleotide sequence ID" value="NZ_BMKR01000006.1"/>
</dbReference>
<gene>
    <name evidence="3" type="ORF">GCM10010912_16710</name>
</gene>
<name>A0A917FD71_9BACL</name>
<dbReference type="EMBL" id="BMKR01000006">
    <property type="protein sequence ID" value="GGF72258.1"/>
    <property type="molecule type" value="Genomic_DNA"/>
</dbReference>
<keyword evidence="4" id="KW-1185">Reference proteome</keyword>
<sequence length="356" mass="40165">MDSNVNPQPTDAHIRISHEIHRELIRRKFSKRQRDVIDFILTLSWGCGKPSAIIPELKNFEEAGIRQNHIREVLDDLIAGKVVLWDKEMSIFQVNKHFDLWEIDSVSSSAKKFNELINLNLARPSPNLLKQSVPKKGTEPPKEEPGPQKGNTVTKKGSKLPKKEPSSQKGNHSVPKKGTEFPKEELPSSQKGNRSVPKKGTVKRDYPCHIKGFSDSKASIKASIKKRFSSSSTSTRIHFEGHTLASVLRDYADNFCSSGRVTAFDKADLTAYYNEYGGEWLSKALREAYRMGPEKRNLAYVHGVLKGYRDRGGADVVREQEPNAGLYSSIDGKKTTKQLEIERLERIMREEAALHA</sequence>
<evidence type="ECO:0000313" key="3">
    <source>
        <dbReference type="EMBL" id="GGF72258.1"/>
    </source>
</evidence>
<reference evidence="3" key="2">
    <citation type="submission" date="2020-09" db="EMBL/GenBank/DDBJ databases">
        <authorList>
            <person name="Sun Q."/>
            <person name="Zhou Y."/>
        </authorList>
    </citation>
    <scope>NUCLEOTIDE SEQUENCE</scope>
    <source>
        <strain evidence="3">CGMCC 1.16134</strain>
    </source>
</reference>
<dbReference type="GO" id="GO:0006260">
    <property type="term" value="P:DNA replication"/>
    <property type="evidence" value="ECO:0007669"/>
    <property type="project" value="InterPro"/>
</dbReference>
<evidence type="ECO:0000256" key="1">
    <source>
        <dbReference type="SAM" id="MobiDB-lite"/>
    </source>
</evidence>
<feature type="compositionally biased region" description="Basic and acidic residues" evidence="1">
    <location>
        <begin position="136"/>
        <end position="146"/>
    </location>
</feature>
<reference evidence="3" key="1">
    <citation type="journal article" date="2014" name="Int. J. Syst. Evol. Microbiol.">
        <title>Complete genome sequence of Corynebacterium casei LMG S-19264T (=DSM 44701T), isolated from a smear-ripened cheese.</title>
        <authorList>
            <consortium name="US DOE Joint Genome Institute (JGI-PGF)"/>
            <person name="Walter F."/>
            <person name="Albersmeier A."/>
            <person name="Kalinowski J."/>
            <person name="Ruckert C."/>
        </authorList>
    </citation>
    <scope>NUCLEOTIDE SEQUENCE</scope>
    <source>
        <strain evidence="3">CGMCC 1.16134</strain>
    </source>
</reference>
<protein>
    <recommendedName>
        <fullName evidence="2">Bacteriophage lambda Replication protein O N-terminal domain-containing protein</fullName>
    </recommendedName>
</protein>
<organism evidence="3 4">
    <name type="scientific">Paenibacillus albidus</name>
    <dbReference type="NCBI Taxonomy" id="2041023"/>
    <lineage>
        <taxon>Bacteria</taxon>
        <taxon>Bacillati</taxon>
        <taxon>Bacillota</taxon>
        <taxon>Bacilli</taxon>
        <taxon>Bacillales</taxon>
        <taxon>Paenibacillaceae</taxon>
        <taxon>Paenibacillus</taxon>
    </lineage>
</organism>
<dbReference type="Proteomes" id="UP000637643">
    <property type="component" value="Unassembled WGS sequence"/>
</dbReference>
<dbReference type="InterPro" id="IPR006497">
    <property type="entry name" value="Phage_lambda_VrpO_N"/>
</dbReference>
<accession>A0A917FD71</accession>
<dbReference type="Gene3D" id="1.10.10.10">
    <property type="entry name" value="Winged helix-like DNA-binding domain superfamily/Winged helix DNA-binding domain"/>
    <property type="match status" value="1"/>
</dbReference>
<dbReference type="InterPro" id="IPR036388">
    <property type="entry name" value="WH-like_DNA-bd_sf"/>
</dbReference>
<feature type="domain" description="Bacteriophage lambda Replication protein O N-terminal" evidence="2">
    <location>
        <begin position="11"/>
        <end position="101"/>
    </location>
</feature>
<evidence type="ECO:0000313" key="4">
    <source>
        <dbReference type="Proteomes" id="UP000637643"/>
    </source>
</evidence>
<feature type="region of interest" description="Disordered" evidence="1">
    <location>
        <begin position="127"/>
        <end position="204"/>
    </location>
</feature>
<proteinExistence type="predicted"/>
<evidence type="ECO:0000259" key="2">
    <source>
        <dbReference type="Pfam" id="PF04492"/>
    </source>
</evidence>
<dbReference type="Pfam" id="PF04492">
    <property type="entry name" value="Phage_rep_O"/>
    <property type="match status" value="1"/>
</dbReference>
<dbReference type="AlphaFoldDB" id="A0A917FD71"/>
<comment type="caution">
    <text evidence="3">The sequence shown here is derived from an EMBL/GenBank/DDBJ whole genome shotgun (WGS) entry which is preliminary data.</text>
</comment>